<feature type="transmembrane region" description="Helical" evidence="5">
    <location>
        <begin position="420"/>
        <end position="438"/>
    </location>
</feature>
<evidence type="ECO:0000256" key="5">
    <source>
        <dbReference type="SAM" id="Phobius"/>
    </source>
</evidence>
<evidence type="ECO:0000256" key="4">
    <source>
        <dbReference type="ARBA" id="ARBA00023136"/>
    </source>
</evidence>
<feature type="domain" description="NADH:quinone oxidoreductase/Mrp antiporter transmembrane" evidence="6">
    <location>
        <begin position="126"/>
        <end position="433"/>
    </location>
</feature>
<dbReference type="GO" id="GO:0016020">
    <property type="term" value="C:membrane"/>
    <property type="evidence" value="ECO:0007669"/>
    <property type="project" value="UniProtKB-SubCell"/>
</dbReference>
<feature type="transmembrane region" description="Helical" evidence="5">
    <location>
        <begin position="325"/>
        <end position="347"/>
    </location>
</feature>
<dbReference type="PANTHER" id="PTHR22773">
    <property type="entry name" value="NADH DEHYDROGENASE"/>
    <property type="match status" value="1"/>
</dbReference>
<feature type="transmembrane region" description="Helical" evidence="5">
    <location>
        <begin position="471"/>
        <end position="499"/>
    </location>
</feature>
<keyword evidence="7" id="KW-0496">Mitochondrion</keyword>
<name>Q9MGA6_9STRA</name>
<dbReference type="EC" id="1.6.5.3" evidence="7"/>
<dbReference type="GO" id="GO:0042773">
    <property type="term" value="P:ATP synthesis coupled electron transport"/>
    <property type="evidence" value="ECO:0007669"/>
    <property type="project" value="InterPro"/>
</dbReference>
<evidence type="ECO:0000256" key="2">
    <source>
        <dbReference type="ARBA" id="ARBA00022692"/>
    </source>
</evidence>
<keyword evidence="7" id="KW-0560">Oxidoreductase</keyword>
<reference evidence="7" key="1">
    <citation type="journal article" date="2000" name="Nucleic Acids Res.">
        <title>The mitochondrial genome of the stramenopile alga Chrysodidymus synuroideus. Complete sequence, gene content and genome organization.</title>
        <authorList>
            <person name="Chesnick J.M."/>
            <person name="Goff M."/>
            <person name="Graham J."/>
            <person name="Ocampo C."/>
            <person name="Lang B.F."/>
            <person name="Seif E."/>
            <person name="Burger G."/>
        </authorList>
    </citation>
    <scope>NUCLEOTIDE SEQUENCE</scope>
</reference>
<feature type="transmembrane region" description="Helical" evidence="5">
    <location>
        <begin position="266"/>
        <end position="290"/>
    </location>
</feature>
<dbReference type="Pfam" id="PF00361">
    <property type="entry name" value="Proton_antipo_M"/>
    <property type="match status" value="1"/>
</dbReference>
<feature type="transmembrane region" description="Helical" evidence="5">
    <location>
        <begin position="302"/>
        <end position="319"/>
    </location>
</feature>
<keyword evidence="2 5" id="KW-0812">Transmembrane</keyword>
<organism evidence="7">
    <name type="scientific">Synura synuroidea</name>
    <dbReference type="NCBI Taxonomy" id="47573"/>
    <lineage>
        <taxon>Eukaryota</taxon>
        <taxon>Sar</taxon>
        <taxon>Stramenopiles</taxon>
        <taxon>Ochrophyta</taxon>
        <taxon>Synurophyceae</taxon>
        <taxon>Synurales</taxon>
        <taxon>Mallomonadaceae</taxon>
        <taxon>Synura</taxon>
    </lineage>
</organism>
<feature type="transmembrane region" description="Helical" evidence="5">
    <location>
        <begin position="40"/>
        <end position="58"/>
    </location>
</feature>
<evidence type="ECO:0000256" key="3">
    <source>
        <dbReference type="ARBA" id="ARBA00022989"/>
    </source>
</evidence>
<dbReference type="EMBL" id="AF222718">
    <property type="protein sequence ID" value="AAF36943.1"/>
    <property type="molecule type" value="Genomic_DNA"/>
</dbReference>
<gene>
    <name evidence="7" type="primary">nad2</name>
</gene>
<evidence type="ECO:0000313" key="7">
    <source>
        <dbReference type="EMBL" id="AAF36943.1"/>
    </source>
</evidence>
<keyword evidence="3 5" id="KW-1133">Transmembrane helix</keyword>
<keyword evidence="4 5" id="KW-0472">Membrane</keyword>
<proteinExistence type="inferred from homology"/>
<feature type="transmembrane region" description="Helical" evidence="5">
    <location>
        <begin position="161"/>
        <end position="185"/>
    </location>
</feature>
<geneLocation type="mitochondrion" evidence="7"/>
<dbReference type="AlphaFoldDB" id="Q9MGA6"/>
<sequence>MEFIKVFLPEIFLFSCSLYQLLLIARFLKFFKLNVPCLNEELFVQSIFIYVCLLVLLINQKLTGYSNNFLFIFDNSSIYLKILLNIVILFSFITIWRAFINQKVNFFEYFIILFLAIFGLLLLINAYDLISVYLILELQALCFYILAAFRRNSSFSTEAGLKYFILGSFISGIFLLGCLLIYAVLGTTNFQKIILLLSFNLDFNFFFLIFLGFFLVLSTILFKITVAPFHFWSPDVYEGSPLASTIFFSLAPKVSLITLLSRWLAIFLPIFEGISIFLLVIGLFSIFWGAYFALSQKRFKRFLIYSSISQIGFLIIGFSEYTVESFSAVFFFLIIYLISSIIIWGFLNNFYTYNIIKSHLKNIVNIKPILLTDLSLLFKSNFIWSITLLILFFSFGGIPPFIGFFSKVLIIFSLIHENTFFVSIILVLISVISSYYYLRVVKVLFFENSKKLFFVRKQNFYNGSFIELESILYSICLCLLLLLFFFPSFLILTSNYLILDFF</sequence>
<feature type="transmembrane region" description="Helical" evidence="5">
    <location>
        <begin position="106"/>
        <end position="124"/>
    </location>
</feature>
<dbReference type="HAMAP" id="MF_00445">
    <property type="entry name" value="NDH1_NuoN_1"/>
    <property type="match status" value="1"/>
</dbReference>
<feature type="transmembrane region" description="Helical" evidence="5">
    <location>
        <begin position="78"/>
        <end position="99"/>
    </location>
</feature>
<dbReference type="InterPro" id="IPR010096">
    <property type="entry name" value="NADH-Q_OxRdtase_suN/2"/>
</dbReference>
<evidence type="ECO:0000256" key="1">
    <source>
        <dbReference type="ARBA" id="ARBA00004141"/>
    </source>
</evidence>
<evidence type="ECO:0000259" key="6">
    <source>
        <dbReference type="Pfam" id="PF00361"/>
    </source>
</evidence>
<comment type="subcellular location">
    <subcellularLocation>
        <location evidence="1">Membrane</location>
        <topology evidence="1">Multi-pass membrane protein</topology>
    </subcellularLocation>
</comment>
<feature type="transmembrane region" description="Helical" evidence="5">
    <location>
        <begin position="6"/>
        <end position="28"/>
    </location>
</feature>
<dbReference type="GO" id="GO:0008137">
    <property type="term" value="F:NADH dehydrogenase (ubiquinone) activity"/>
    <property type="evidence" value="ECO:0007669"/>
    <property type="project" value="InterPro"/>
</dbReference>
<accession>Q9MGA6</accession>
<protein>
    <submittedName>
        <fullName evidence="7">NADH dehydrogenase subunit 2</fullName>
        <ecNumber evidence="7">1.6.5.3</ecNumber>
    </submittedName>
</protein>
<dbReference type="RefSeq" id="NP_038177.1">
    <property type="nucleotide sequence ID" value="NC_002174.1"/>
</dbReference>
<dbReference type="GeneID" id="801049"/>
<dbReference type="NCBIfam" id="TIGR01770">
    <property type="entry name" value="NDH_I_N"/>
    <property type="match status" value="1"/>
</dbReference>
<feature type="transmembrane region" description="Helical" evidence="5">
    <location>
        <begin position="205"/>
        <end position="229"/>
    </location>
</feature>
<dbReference type="InterPro" id="IPR001750">
    <property type="entry name" value="ND/Mrp_TM"/>
</dbReference>
<dbReference type="GO" id="GO:0016491">
    <property type="term" value="F:oxidoreductase activity"/>
    <property type="evidence" value="ECO:0007669"/>
    <property type="project" value="UniProtKB-KW"/>
</dbReference>
<feature type="transmembrane region" description="Helical" evidence="5">
    <location>
        <begin position="130"/>
        <end position="149"/>
    </location>
</feature>